<feature type="disulfide bond" evidence="7">
    <location>
        <begin position="170"/>
        <end position="179"/>
    </location>
</feature>
<evidence type="ECO:0000256" key="9">
    <source>
        <dbReference type="SAM" id="MobiDB-lite"/>
    </source>
</evidence>
<dbReference type="RefSeq" id="XP_013404985.1">
    <property type="nucleotide sequence ID" value="XM_013549531.2"/>
</dbReference>
<feature type="transmembrane region" description="Helical" evidence="10">
    <location>
        <begin position="409"/>
        <end position="433"/>
    </location>
</feature>
<keyword evidence="6" id="KW-0479">Metal-binding</keyword>
<dbReference type="GeneID" id="106169891"/>
<evidence type="ECO:0000256" key="4">
    <source>
        <dbReference type="ARBA" id="ARBA00022989"/>
    </source>
</evidence>
<feature type="binding site" evidence="6">
    <location>
        <position position="438"/>
    </location>
    <ligand>
        <name>Na(+)</name>
        <dbReference type="ChEBI" id="CHEBI:29101"/>
        <label>1</label>
    </ligand>
</feature>
<dbReference type="InterPro" id="IPR000175">
    <property type="entry name" value="Na/ntran_symport"/>
</dbReference>
<evidence type="ECO:0000256" key="1">
    <source>
        <dbReference type="ARBA" id="ARBA00004141"/>
    </source>
</evidence>
<feature type="binding site" evidence="6">
    <location>
        <position position="435"/>
    </location>
    <ligand>
        <name>Na(+)</name>
        <dbReference type="ChEBI" id="CHEBI:29101"/>
        <label>1</label>
    </ligand>
</feature>
<comment type="subcellular location">
    <subcellularLocation>
        <location evidence="1">Membrane</location>
        <topology evidence="1">Multi-pass membrane protein</topology>
    </subcellularLocation>
</comment>
<feature type="transmembrane region" description="Helical" evidence="10">
    <location>
        <begin position="86"/>
        <end position="110"/>
    </location>
</feature>
<accession>A0A1S3J3K9</accession>
<keyword evidence="8" id="KW-0769">Symport</keyword>
<sequence>MAQEEKDGVANQGFEASTNDLAGEKPAEPGPTIVGDGDNDSDNGDENKERGNWSGKLDFLLSCLGYAVGLGNVWRFPYLCYKNGGAAFFIPYVIMLFMVGMPIFFLELALGQFSSSGPLTCFKLAPLFTGVGYGMVIVSGLVAIYYNMIIGWSLYYLFASFTSVLPWDHCDPAWASEYCFDFLPNVFNCTTDFGLDAYDNGTCYNGTTRIGIWNESLAKNNSIKRTTASEEYLNTVVLGLNDSPGIHDLGPIRWQLAMCLLLAWIIVFFCLIKGIKSSGKVVYFTALFPYAVLVILLIRGVLLEGHLKGITFYILDPDISRLKDVEVWKDAAVQIFFSLSACWGGLITLASYNKFHNNCLRDAIIVSLGNCLTSFFAGFVIFSYIGFLAGKLNVSVDEVARSGPGLAFVVYPEAVALMPVAPLWAILFFFMLLTLGLDSQFTLLETVVTAVLDTWPKIRRWKPIVVGGVCVIGYFLGLTMCTNGGMYMLNLLDNYAGGWSVLLIGVLELVAVNYVYGVRRFMQDIGVMLGTRFPCAWPWWAINWCIFSPGLILFVLLFSWVKASRLTLGDDYLYPDFAMALAYCTSLVIIIPIVLLPIIFLVFKFKGSMSERLRQLVRPTVDWGPALVQHRQLISYVPGFVVDPSDGQASNGNAYPMTKKRLNEDNGIDGHYSPANQF</sequence>
<dbReference type="InterPro" id="IPR037272">
    <property type="entry name" value="SNS_sf"/>
</dbReference>
<dbReference type="PANTHER" id="PTHR11616:SF240">
    <property type="entry name" value="BLOATED TUBULES, ISOFORM B-RELATED"/>
    <property type="match status" value="1"/>
</dbReference>
<evidence type="ECO:0000256" key="3">
    <source>
        <dbReference type="ARBA" id="ARBA00022692"/>
    </source>
</evidence>
<keyword evidence="7" id="KW-1015">Disulfide bond</keyword>
<reference evidence="12" key="1">
    <citation type="submission" date="2025-08" db="UniProtKB">
        <authorList>
            <consortium name="RefSeq"/>
        </authorList>
    </citation>
    <scope>IDENTIFICATION</scope>
    <source>
        <tissue evidence="12">Gonads</tissue>
    </source>
</reference>
<dbReference type="OrthoDB" id="6581954at2759"/>
<dbReference type="PROSITE" id="PS00754">
    <property type="entry name" value="NA_NEUROTRAN_SYMP_2"/>
    <property type="match status" value="1"/>
</dbReference>
<evidence type="ECO:0000256" key="7">
    <source>
        <dbReference type="PIRSR" id="PIRSR600175-2"/>
    </source>
</evidence>
<keyword evidence="6" id="KW-0915">Sodium</keyword>
<feature type="binding site" evidence="6">
    <location>
        <position position="65"/>
    </location>
    <ligand>
        <name>Na(+)</name>
        <dbReference type="ChEBI" id="CHEBI:29101"/>
        <label>1</label>
    </ligand>
</feature>
<name>A0A1S3J3K9_LINAN</name>
<dbReference type="PROSITE" id="PS50267">
    <property type="entry name" value="NA_NEUROTRAN_SYMP_3"/>
    <property type="match status" value="1"/>
</dbReference>
<evidence type="ECO:0000256" key="10">
    <source>
        <dbReference type="SAM" id="Phobius"/>
    </source>
</evidence>
<feature type="transmembrane region" description="Helical" evidence="10">
    <location>
        <begin position="580"/>
        <end position="603"/>
    </location>
</feature>
<keyword evidence="2 8" id="KW-0813">Transport</keyword>
<dbReference type="KEGG" id="lak:106169891"/>
<feature type="transmembrane region" description="Helical" evidence="10">
    <location>
        <begin position="281"/>
        <end position="302"/>
    </location>
</feature>
<dbReference type="SUPFAM" id="SSF161070">
    <property type="entry name" value="SNF-like"/>
    <property type="match status" value="1"/>
</dbReference>
<evidence type="ECO:0000256" key="8">
    <source>
        <dbReference type="RuleBase" id="RU003732"/>
    </source>
</evidence>
<keyword evidence="5 10" id="KW-0472">Membrane</keyword>
<feature type="region of interest" description="Disordered" evidence="9">
    <location>
        <begin position="1"/>
        <end position="48"/>
    </location>
</feature>
<dbReference type="PROSITE" id="PS00610">
    <property type="entry name" value="NA_NEUROTRAN_SYMP_1"/>
    <property type="match status" value="1"/>
</dbReference>
<dbReference type="Pfam" id="PF00209">
    <property type="entry name" value="SNF"/>
    <property type="match status" value="1"/>
</dbReference>
<proteinExistence type="inferred from homology"/>
<feature type="binding site" evidence="6">
    <location>
        <position position="439"/>
    </location>
    <ligand>
        <name>Na(+)</name>
        <dbReference type="ChEBI" id="CHEBI:29101"/>
        <label>1</label>
    </ligand>
</feature>
<gene>
    <name evidence="12" type="primary">LOC106169891</name>
</gene>
<feature type="transmembrane region" description="Helical" evidence="10">
    <location>
        <begin position="464"/>
        <end position="489"/>
    </location>
</feature>
<dbReference type="GO" id="GO:0005886">
    <property type="term" value="C:plasma membrane"/>
    <property type="evidence" value="ECO:0007669"/>
    <property type="project" value="TreeGrafter"/>
</dbReference>
<feature type="transmembrane region" description="Helical" evidence="10">
    <location>
        <begin position="57"/>
        <end position="74"/>
    </location>
</feature>
<evidence type="ECO:0000313" key="12">
    <source>
        <dbReference type="RefSeq" id="XP_013404985.1"/>
    </source>
</evidence>
<keyword evidence="11" id="KW-1185">Reference proteome</keyword>
<feature type="binding site" evidence="6">
    <location>
        <position position="67"/>
    </location>
    <ligand>
        <name>Na(+)</name>
        <dbReference type="ChEBI" id="CHEBI:29101"/>
        <label>1</label>
    </ligand>
</feature>
<comment type="similarity">
    <text evidence="8">Belongs to the sodium:neurotransmitter symporter (SNF) (TC 2.A.22) family.</text>
</comment>
<feature type="transmembrane region" description="Helical" evidence="10">
    <location>
        <begin position="364"/>
        <end position="389"/>
    </location>
</feature>
<dbReference type="PANTHER" id="PTHR11616">
    <property type="entry name" value="SODIUM/CHLORIDE DEPENDENT TRANSPORTER"/>
    <property type="match status" value="1"/>
</dbReference>
<feature type="binding site" evidence="6">
    <location>
        <position position="68"/>
    </location>
    <ligand>
        <name>Na(+)</name>
        <dbReference type="ChEBI" id="CHEBI:29101"/>
        <label>1</label>
    </ligand>
</feature>
<evidence type="ECO:0000256" key="2">
    <source>
        <dbReference type="ARBA" id="ARBA00022448"/>
    </source>
</evidence>
<dbReference type="AlphaFoldDB" id="A0A1S3J3K9"/>
<feature type="transmembrane region" description="Helical" evidence="10">
    <location>
        <begin position="331"/>
        <end position="352"/>
    </location>
</feature>
<evidence type="ECO:0000313" key="11">
    <source>
        <dbReference type="Proteomes" id="UP000085678"/>
    </source>
</evidence>
<feature type="transmembrane region" description="Helical" evidence="10">
    <location>
        <begin position="131"/>
        <end position="158"/>
    </location>
</feature>
<organism evidence="11 12">
    <name type="scientific">Lingula anatina</name>
    <name type="common">Brachiopod</name>
    <name type="synonym">Lingula unguis</name>
    <dbReference type="NCBI Taxonomy" id="7574"/>
    <lineage>
        <taxon>Eukaryota</taxon>
        <taxon>Metazoa</taxon>
        <taxon>Spiralia</taxon>
        <taxon>Lophotrochozoa</taxon>
        <taxon>Brachiopoda</taxon>
        <taxon>Linguliformea</taxon>
        <taxon>Lingulata</taxon>
        <taxon>Lingulida</taxon>
        <taxon>Linguloidea</taxon>
        <taxon>Lingulidae</taxon>
        <taxon>Lingula</taxon>
    </lineage>
</organism>
<protein>
    <recommendedName>
        <fullName evidence="8">Transporter</fullName>
    </recommendedName>
</protein>
<dbReference type="GO" id="GO:0015375">
    <property type="term" value="F:glycine:sodium symporter activity"/>
    <property type="evidence" value="ECO:0007669"/>
    <property type="project" value="TreeGrafter"/>
</dbReference>
<evidence type="ECO:0000256" key="5">
    <source>
        <dbReference type="ARBA" id="ARBA00023136"/>
    </source>
</evidence>
<evidence type="ECO:0000256" key="6">
    <source>
        <dbReference type="PIRSR" id="PIRSR600175-1"/>
    </source>
</evidence>
<feature type="binding site" evidence="6">
    <location>
        <position position="72"/>
    </location>
    <ligand>
        <name>Na(+)</name>
        <dbReference type="ChEBI" id="CHEBI:29101"/>
        <label>1</label>
    </ligand>
</feature>
<feature type="transmembrane region" description="Helical" evidence="10">
    <location>
        <begin position="537"/>
        <end position="560"/>
    </location>
</feature>
<dbReference type="Proteomes" id="UP000085678">
    <property type="component" value="Unplaced"/>
</dbReference>
<feature type="transmembrane region" description="Helical" evidence="10">
    <location>
        <begin position="252"/>
        <end position="272"/>
    </location>
</feature>
<feature type="transmembrane region" description="Helical" evidence="10">
    <location>
        <begin position="495"/>
        <end position="516"/>
    </location>
</feature>
<feature type="binding site" evidence="6">
    <location>
        <position position="338"/>
    </location>
    <ligand>
        <name>Na(+)</name>
        <dbReference type="ChEBI" id="CHEBI:29101"/>
        <label>1</label>
    </ligand>
</feature>
<feature type="binding site" evidence="6">
    <location>
        <position position="370"/>
    </location>
    <ligand>
        <name>Na(+)</name>
        <dbReference type="ChEBI" id="CHEBI:29101"/>
        <label>1</label>
    </ligand>
</feature>
<keyword evidence="3 8" id="KW-0812">Transmembrane</keyword>
<dbReference type="InParanoid" id="A0A1S3J3K9"/>
<dbReference type="GO" id="GO:0046872">
    <property type="term" value="F:metal ion binding"/>
    <property type="evidence" value="ECO:0007669"/>
    <property type="project" value="UniProtKB-KW"/>
</dbReference>
<keyword evidence="4 10" id="KW-1133">Transmembrane helix</keyword>
<dbReference type="PRINTS" id="PR00176">
    <property type="entry name" value="NANEUSMPORT"/>
</dbReference>